<organism evidence="1">
    <name type="scientific">Anguilla anguilla</name>
    <name type="common">European freshwater eel</name>
    <name type="synonym">Muraena anguilla</name>
    <dbReference type="NCBI Taxonomy" id="7936"/>
    <lineage>
        <taxon>Eukaryota</taxon>
        <taxon>Metazoa</taxon>
        <taxon>Chordata</taxon>
        <taxon>Craniata</taxon>
        <taxon>Vertebrata</taxon>
        <taxon>Euteleostomi</taxon>
        <taxon>Actinopterygii</taxon>
        <taxon>Neopterygii</taxon>
        <taxon>Teleostei</taxon>
        <taxon>Anguilliformes</taxon>
        <taxon>Anguillidae</taxon>
        <taxon>Anguilla</taxon>
    </lineage>
</organism>
<reference evidence="1" key="2">
    <citation type="journal article" date="2015" name="Fish Shellfish Immunol.">
        <title>Early steps in the European eel (Anguilla anguilla)-Vibrio vulnificus interaction in the gills: Role of the RtxA13 toxin.</title>
        <authorList>
            <person name="Callol A."/>
            <person name="Pajuelo D."/>
            <person name="Ebbesson L."/>
            <person name="Teles M."/>
            <person name="MacKenzie S."/>
            <person name="Amaro C."/>
        </authorList>
    </citation>
    <scope>NUCLEOTIDE SEQUENCE</scope>
</reference>
<sequence length="127" mass="13486">MITSLRATSSYLRSASSAMCLASLSWISCSSNFSSSLDALFSMTFMPLSLSSAAFSASSSFCRAVARRSWARSNSSSTSWMRLFREATSASAFVATSSALSSFSSAPWNSSSTLSLSSSVIRNLFSN</sequence>
<reference evidence="1" key="1">
    <citation type="submission" date="2014-11" db="EMBL/GenBank/DDBJ databases">
        <authorList>
            <person name="Amaro Gonzalez C."/>
        </authorList>
    </citation>
    <scope>NUCLEOTIDE SEQUENCE</scope>
</reference>
<protein>
    <submittedName>
        <fullName evidence="1">Uncharacterized protein</fullName>
    </submittedName>
</protein>
<proteinExistence type="predicted"/>
<name>A0A0E9XSK7_ANGAN</name>
<dbReference type="PROSITE" id="PS51257">
    <property type="entry name" value="PROKAR_LIPOPROTEIN"/>
    <property type="match status" value="1"/>
</dbReference>
<dbReference type="EMBL" id="GBXM01003757">
    <property type="protein sequence ID" value="JAI04821.1"/>
    <property type="molecule type" value="Transcribed_RNA"/>
</dbReference>
<evidence type="ECO:0000313" key="1">
    <source>
        <dbReference type="EMBL" id="JAI04821.1"/>
    </source>
</evidence>
<accession>A0A0E9XSK7</accession>
<dbReference type="AlphaFoldDB" id="A0A0E9XSK7"/>